<organism evidence="1">
    <name type="scientific">marine sediment metagenome</name>
    <dbReference type="NCBI Taxonomy" id="412755"/>
    <lineage>
        <taxon>unclassified sequences</taxon>
        <taxon>metagenomes</taxon>
        <taxon>ecological metagenomes</taxon>
    </lineage>
</organism>
<evidence type="ECO:0000313" key="1">
    <source>
        <dbReference type="EMBL" id="KKN95187.1"/>
    </source>
</evidence>
<name>A0A0F9V651_9ZZZZ</name>
<reference evidence="1" key="1">
    <citation type="journal article" date="2015" name="Nature">
        <title>Complex archaea that bridge the gap between prokaryotes and eukaryotes.</title>
        <authorList>
            <person name="Spang A."/>
            <person name="Saw J.H."/>
            <person name="Jorgensen S.L."/>
            <person name="Zaremba-Niedzwiedzka K."/>
            <person name="Martijn J."/>
            <person name="Lind A.E."/>
            <person name="van Eijk R."/>
            <person name="Schleper C."/>
            <person name="Guy L."/>
            <person name="Ettema T.J."/>
        </authorList>
    </citation>
    <scope>NUCLEOTIDE SEQUENCE</scope>
</reference>
<protein>
    <submittedName>
        <fullName evidence="1">Uncharacterized protein</fullName>
    </submittedName>
</protein>
<dbReference type="EMBL" id="LAZR01000072">
    <property type="protein sequence ID" value="KKN95187.1"/>
    <property type="molecule type" value="Genomic_DNA"/>
</dbReference>
<dbReference type="AlphaFoldDB" id="A0A0F9V651"/>
<accession>A0A0F9V651</accession>
<proteinExistence type="predicted"/>
<gene>
    <name evidence="1" type="ORF">LCGC14_0180000</name>
</gene>
<sequence length="92" mass="10000">MAHKPTAKDHCVALPADRSTSFIDIQLIAQAFARLHQLSGNDGGQCMTPGISSSMTNFTKCGSHANTLGTWVLHVNKLICISFIFNARRQKA</sequence>
<comment type="caution">
    <text evidence="1">The sequence shown here is derived from an EMBL/GenBank/DDBJ whole genome shotgun (WGS) entry which is preliminary data.</text>
</comment>